<keyword evidence="2" id="KW-1133">Transmembrane helix</keyword>
<evidence type="ECO:0000256" key="1">
    <source>
        <dbReference type="ARBA" id="ARBA00009617"/>
    </source>
</evidence>
<organism evidence="3 4">
    <name type="scientific">Pyruvatibacter mobilis</name>
    <dbReference type="NCBI Taxonomy" id="1712261"/>
    <lineage>
        <taxon>Bacteria</taxon>
        <taxon>Pseudomonadati</taxon>
        <taxon>Pseudomonadota</taxon>
        <taxon>Alphaproteobacteria</taxon>
        <taxon>Hyphomicrobiales</taxon>
        <taxon>Parvibaculaceae</taxon>
        <taxon>Pyruvatibacter</taxon>
    </lineage>
</organism>
<evidence type="ECO:0000313" key="3">
    <source>
        <dbReference type="EMBL" id="NBG96098.1"/>
    </source>
</evidence>
<accession>A0A845QCR5</accession>
<feature type="transmembrane region" description="Helical" evidence="2">
    <location>
        <begin position="316"/>
        <end position="336"/>
    </location>
</feature>
<dbReference type="Pfam" id="PF13347">
    <property type="entry name" value="MFS_2"/>
    <property type="match status" value="1"/>
</dbReference>
<dbReference type="GO" id="GO:0015293">
    <property type="term" value="F:symporter activity"/>
    <property type="evidence" value="ECO:0007669"/>
    <property type="project" value="InterPro"/>
</dbReference>
<dbReference type="PANTHER" id="PTHR11328:SF24">
    <property type="entry name" value="MAJOR FACILITATOR SUPERFAMILY (MFS) PROFILE DOMAIN-CONTAINING PROTEIN"/>
    <property type="match status" value="1"/>
</dbReference>
<dbReference type="GeneID" id="300654809"/>
<feature type="transmembrane region" description="Helical" evidence="2">
    <location>
        <begin position="261"/>
        <end position="281"/>
    </location>
</feature>
<dbReference type="InterPro" id="IPR039672">
    <property type="entry name" value="MFS_2"/>
</dbReference>
<feature type="transmembrane region" description="Helical" evidence="2">
    <location>
        <begin position="110"/>
        <end position="130"/>
    </location>
</feature>
<dbReference type="PANTHER" id="PTHR11328">
    <property type="entry name" value="MAJOR FACILITATOR SUPERFAMILY DOMAIN-CONTAINING PROTEIN"/>
    <property type="match status" value="1"/>
</dbReference>
<feature type="transmembrane region" description="Helical" evidence="2">
    <location>
        <begin position="40"/>
        <end position="60"/>
    </location>
</feature>
<proteinExistence type="inferred from homology"/>
<dbReference type="GO" id="GO:0005886">
    <property type="term" value="C:plasma membrane"/>
    <property type="evidence" value="ECO:0007669"/>
    <property type="project" value="TreeGrafter"/>
</dbReference>
<dbReference type="AlphaFoldDB" id="A0A845QCR5"/>
<comment type="similarity">
    <text evidence="1">Belongs to the sodium:galactoside symporter (TC 2.A.2) family.</text>
</comment>
<feature type="transmembrane region" description="Helical" evidence="2">
    <location>
        <begin position="230"/>
        <end position="255"/>
    </location>
</feature>
<dbReference type="Gene3D" id="1.20.1250.20">
    <property type="entry name" value="MFS general substrate transporter like domains"/>
    <property type="match status" value="2"/>
</dbReference>
<gene>
    <name evidence="3" type="ORF">GTQ45_10180</name>
</gene>
<feature type="transmembrane region" description="Helical" evidence="2">
    <location>
        <begin position="182"/>
        <end position="201"/>
    </location>
</feature>
<reference evidence="3 4" key="1">
    <citation type="journal article" date="2016" name="Int. J. Syst. Evol. Microbiol.">
        <title>Pyruvatibacter mobilis gen. nov., sp. nov., a marine bacterium from the culture broth of Picochlorum sp. 122.</title>
        <authorList>
            <person name="Wang G."/>
            <person name="Tang M."/>
            <person name="Wu H."/>
            <person name="Dai S."/>
            <person name="Li T."/>
            <person name="Chen C."/>
            <person name="He H."/>
            <person name="Fan J."/>
            <person name="Xiang W."/>
            <person name="Li X."/>
        </authorList>
    </citation>
    <scope>NUCLEOTIDE SEQUENCE [LARGE SCALE GENOMIC DNA]</scope>
    <source>
        <strain evidence="3 4">GYP-11</strain>
    </source>
</reference>
<keyword evidence="2" id="KW-0812">Transmembrane</keyword>
<protein>
    <submittedName>
        <fullName evidence="3">MFS transporter</fullName>
    </submittedName>
</protein>
<feature type="transmembrane region" description="Helical" evidence="2">
    <location>
        <begin position="402"/>
        <end position="426"/>
    </location>
</feature>
<dbReference type="RefSeq" id="WP_036264816.1">
    <property type="nucleotide sequence ID" value="NZ_BMHN01000001.1"/>
</dbReference>
<keyword evidence="2" id="KW-0472">Membrane</keyword>
<dbReference type="InterPro" id="IPR036259">
    <property type="entry name" value="MFS_trans_sf"/>
</dbReference>
<dbReference type="EMBL" id="WXYQ01000006">
    <property type="protein sequence ID" value="NBG96098.1"/>
    <property type="molecule type" value="Genomic_DNA"/>
</dbReference>
<feature type="transmembrane region" description="Helical" evidence="2">
    <location>
        <begin position="81"/>
        <end position="98"/>
    </location>
</feature>
<name>A0A845QCR5_9HYPH</name>
<feature type="transmembrane region" description="Helical" evidence="2">
    <location>
        <begin position="12"/>
        <end position="34"/>
    </location>
</feature>
<sequence>MAKGRISRGQLAAFALPSIPISALGLPIVVYLPPFYAEDMGLSLSLVGWIFMIARFWDVFTDPVLGTVSDRIHSPWGRRRHWIVISTPILMFSAWMLFMPQGEVTGLYLFGWMVVLYVGWTLITISHMSWGAELSQDYDERSSIQGWREFALIFGSFTVLALPALVEFAADGTGRSDSVAAMGWFVIILLPLTVGIAVWAVPEFKGVPQAAINWMESGRLLLKNTLLRRVLLADLLVGVAPGITGSLYIFFASYVMDLPKWASLLLLVYFVAGFVGVPIWLRMSHRFGKHRTLATAMFYGAIALPLVVFMPRGEFWWLFFGNVLYGIAYGAGSFLLRAIMADVCDKDLLETGQQRTGLYYSLLTMTNKIGFALSVGITYPILDLIGFVAEPGANSPETLDQLLALYVGMPALFMLAAGLVMWNYPLTKAAQEEMRRQLADRHHDHETAADAAAAVSAVATTIHDRPAD</sequence>
<evidence type="ECO:0000313" key="4">
    <source>
        <dbReference type="Proteomes" id="UP000470384"/>
    </source>
</evidence>
<feature type="transmembrane region" description="Helical" evidence="2">
    <location>
        <begin position="293"/>
        <end position="310"/>
    </location>
</feature>
<dbReference type="CDD" id="cd17332">
    <property type="entry name" value="MFS_MelB_like"/>
    <property type="match status" value="1"/>
</dbReference>
<feature type="transmembrane region" description="Helical" evidence="2">
    <location>
        <begin position="150"/>
        <end position="170"/>
    </location>
</feature>
<keyword evidence="4" id="KW-1185">Reference proteome</keyword>
<dbReference type="Proteomes" id="UP000470384">
    <property type="component" value="Unassembled WGS sequence"/>
</dbReference>
<dbReference type="GO" id="GO:0008643">
    <property type="term" value="P:carbohydrate transport"/>
    <property type="evidence" value="ECO:0007669"/>
    <property type="project" value="InterPro"/>
</dbReference>
<feature type="transmembrane region" description="Helical" evidence="2">
    <location>
        <begin position="357"/>
        <end position="382"/>
    </location>
</feature>
<evidence type="ECO:0000256" key="2">
    <source>
        <dbReference type="SAM" id="Phobius"/>
    </source>
</evidence>
<comment type="caution">
    <text evidence="3">The sequence shown here is derived from an EMBL/GenBank/DDBJ whole genome shotgun (WGS) entry which is preliminary data.</text>
</comment>
<dbReference type="SUPFAM" id="SSF103473">
    <property type="entry name" value="MFS general substrate transporter"/>
    <property type="match status" value="1"/>
</dbReference>
<dbReference type="OrthoDB" id="181905at2"/>